<dbReference type="EMBL" id="AE000513">
    <property type="protein sequence ID" value="AAF11064.1"/>
    <property type="molecule type" value="Genomic_DNA"/>
</dbReference>
<feature type="signal peptide" evidence="1">
    <location>
        <begin position="1"/>
        <end position="32"/>
    </location>
</feature>
<protein>
    <recommendedName>
        <fullName evidence="4">Lipoprotein</fullName>
    </recommendedName>
</protein>
<reference evidence="2 3" key="1">
    <citation type="journal article" date="1999" name="Science">
        <title>Genome sequence of the radioresistant bacterium Deinococcus radiodurans R1.</title>
        <authorList>
            <person name="White O."/>
            <person name="Eisen J.A."/>
            <person name="Heidelberg J.F."/>
            <person name="Hickey E.K."/>
            <person name="Peterson J.D."/>
            <person name="Dodson R.J."/>
            <person name="Haft D.H."/>
            <person name="Gwinn M.L."/>
            <person name="Nelson W.C."/>
            <person name="Richardson D.L."/>
            <person name="Moffat K.S."/>
            <person name="Qin H."/>
            <person name="Jiang L."/>
            <person name="Pamphile W."/>
            <person name="Crosby M."/>
            <person name="Shen M."/>
            <person name="Vamathevan J.J."/>
            <person name="Lam P."/>
            <person name="McDonald L."/>
            <person name="Utterback T."/>
            <person name="Zalewski C."/>
            <person name="Makarova K.S."/>
            <person name="Aravind L."/>
            <person name="Daly M.J."/>
            <person name="Minton K.W."/>
            <person name="Fleischmann R.D."/>
            <person name="Ketchum K.A."/>
            <person name="Nelson K.E."/>
            <person name="Salzberg S."/>
            <person name="Smith H.O."/>
            <person name="Venter J.C."/>
            <person name="Fraser C.M."/>
        </authorList>
    </citation>
    <scope>NUCLEOTIDE SEQUENCE [LARGE SCALE GENOMIC DNA]</scope>
    <source>
        <strain evidence="3">ATCC 13939 / DSM 20539 / JCM 16871 / LMG 4051 / NBRC 15346 / NCIMB 9279 / R1 / VKM B-1422</strain>
    </source>
</reference>
<dbReference type="PROSITE" id="PS51257">
    <property type="entry name" value="PROKAR_LIPOPROTEIN"/>
    <property type="match status" value="1"/>
</dbReference>
<dbReference type="PATRIC" id="fig|243230.17.peg.1692"/>
<evidence type="ECO:0000313" key="2">
    <source>
        <dbReference type="EMBL" id="AAF11064.1"/>
    </source>
</evidence>
<dbReference type="PaxDb" id="243230-DR_1490"/>
<feature type="chain" id="PRO_5009974248" description="Lipoprotein" evidence="1">
    <location>
        <begin position="33"/>
        <end position="218"/>
    </location>
</feature>
<dbReference type="KEGG" id="dra:DR_1490"/>
<accession>Q9RUA2</accession>
<organism evidence="2 3">
    <name type="scientific">Deinococcus radiodurans (strain ATCC 13939 / DSM 20539 / JCM 16871 / CCUG 27074 / LMG 4051 / NBRC 15346 / NCIMB 9279 / VKM B-1422 / R1)</name>
    <dbReference type="NCBI Taxonomy" id="243230"/>
    <lineage>
        <taxon>Bacteria</taxon>
        <taxon>Thermotogati</taxon>
        <taxon>Deinococcota</taxon>
        <taxon>Deinococci</taxon>
        <taxon>Deinococcales</taxon>
        <taxon>Deinococcaceae</taxon>
        <taxon>Deinococcus</taxon>
    </lineage>
</organism>
<dbReference type="AlphaFoldDB" id="Q9RUA2"/>
<proteinExistence type="predicted"/>
<keyword evidence="1" id="KW-0732">Signal</keyword>
<keyword evidence="3" id="KW-1185">Reference proteome</keyword>
<gene>
    <name evidence="2" type="ordered locus">DR_1490</name>
</gene>
<dbReference type="PIR" id="E75389">
    <property type="entry name" value="E75389"/>
</dbReference>
<evidence type="ECO:0008006" key="4">
    <source>
        <dbReference type="Google" id="ProtNLM"/>
    </source>
</evidence>
<evidence type="ECO:0000256" key="1">
    <source>
        <dbReference type="SAM" id="SignalP"/>
    </source>
</evidence>
<dbReference type="EnsemblBacteria" id="AAF11064">
    <property type="protein sequence ID" value="AAF11064"/>
    <property type="gene ID" value="DR_1490"/>
</dbReference>
<dbReference type="InParanoid" id="Q9RUA2"/>
<sequence>MLKWMKNLLLPSLALTLALASCSSAPTPPATAEQTDSITGTVVSGSGTGKVILKDDALGQLSEAPVAADGSFTLPLPAPAKFSSRLMTATEVLGSIGCTGTLQSSAPGAKGYGVVTLDLTRGNKVGKALAGQVTNGMASKSFEGRAWIYTDQATTLSGTVDCQKLVGIGIAIPATVNVTTQAGWNVLKVSGTGSLFGVNAKVENGTKEPTTWRTLDEL</sequence>
<name>Q9RUA2_DEIRA</name>
<dbReference type="HOGENOM" id="CLU_1203204_0_0_0"/>
<dbReference type="Proteomes" id="UP000002524">
    <property type="component" value="Chromosome 1"/>
</dbReference>
<dbReference type="OrthoDB" id="66230at2"/>
<evidence type="ECO:0000313" key="3">
    <source>
        <dbReference type="Proteomes" id="UP000002524"/>
    </source>
</evidence>